<accession>A0ABU5HFY6</accession>
<feature type="transmembrane region" description="Helical" evidence="1">
    <location>
        <begin position="32"/>
        <end position="57"/>
    </location>
</feature>
<feature type="transmembrane region" description="Helical" evidence="1">
    <location>
        <begin position="192"/>
        <end position="215"/>
    </location>
</feature>
<keyword evidence="1" id="KW-0472">Membrane</keyword>
<proteinExistence type="predicted"/>
<evidence type="ECO:0000313" key="2">
    <source>
        <dbReference type="EMBL" id="MDY7230965.1"/>
    </source>
</evidence>
<feature type="transmembrane region" description="Helical" evidence="1">
    <location>
        <begin position="280"/>
        <end position="299"/>
    </location>
</feature>
<keyword evidence="1" id="KW-0812">Transmembrane</keyword>
<gene>
    <name evidence="2" type="ORF">SYV04_31545</name>
</gene>
<feature type="transmembrane region" description="Helical" evidence="1">
    <location>
        <begin position="69"/>
        <end position="86"/>
    </location>
</feature>
<name>A0ABU5HFY6_9BACT</name>
<feature type="transmembrane region" description="Helical" evidence="1">
    <location>
        <begin position="235"/>
        <end position="259"/>
    </location>
</feature>
<dbReference type="Proteomes" id="UP001291309">
    <property type="component" value="Unassembled WGS sequence"/>
</dbReference>
<keyword evidence="1" id="KW-1133">Transmembrane helix</keyword>
<sequence>MHADAEPVPPPSAGDDTAARLSVHAWSPALRVLAAAAQVLSAANLLYLVALSLLGVLEGYDDISPLGTALRLLGFSLLPLVLVWLLRRFTAASLHAEPTRLVLQLRGVRFEIPRESITRVEPWRLPLPGTGLALRMKSGRRFDYHLQASTLAPLLTALGDTLPTAAAAAQHPSARFGQARHDRRRWFLDAPAFKFGLFPLLPAGIMFRAHQYITFGGPFGEYDAFGLAAYLKTFAGYWLSFTLGLLLFAGFWRILAEVLAFPMTWLLPSYARGVRRAAEWLCRLVYYVGFPALMAWRFLG</sequence>
<evidence type="ECO:0000313" key="3">
    <source>
        <dbReference type="Proteomes" id="UP001291309"/>
    </source>
</evidence>
<comment type="caution">
    <text evidence="2">The sequence shown here is derived from an EMBL/GenBank/DDBJ whole genome shotgun (WGS) entry which is preliminary data.</text>
</comment>
<organism evidence="2 3">
    <name type="scientific">Hyalangium rubrum</name>
    <dbReference type="NCBI Taxonomy" id="3103134"/>
    <lineage>
        <taxon>Bacteria</taxon>
        <taxon>Pseudomonadati</taxon>
        <taxon>Myxococcota</taxon>
        <taxon>Myxococcia</taxon>
        <taxon>Myxococcales</taxon>
        <taxon>Cystobacterineae</taxon>
        <taxon>Archangiaceae</taxon>
        <taxon>Hyalangium</taxon>
    </lineage>
</organism>
<reference evidence="2 3" key="1">
    <citation type="submission" date="2023-12" db="EMBL/GenBank/DDBJ databases">
        <title>the genome sequence of Hyalangium sp. s54d21.</title>
        <authorList>
            <person name="Zhang X."/>
        </authorList>
    </citation>
    <scope>NUCLEOTIDE SEQUENCE [LARGE SCALE GENOMIC DNA]</scope>
    <source>
        <strain evidence="3">s54d21</strain>
    </source>
</reference>
<dbReference type="EMBL" id="JAXIVS010000013">
    <property type="protein sequence ID" value="MDY7230965.1"/>
    <property type="molecule type" value="Genomic_DNA"/>
</dbReference>
<keyword evidence="3" id="KW-1185">Reference proteome</keyword>
<protein>
    <submittedName>
        <fullName evidence="2">Uncharacterized protein</fullName>
    </submittedName>
</protein>
<evidence type="ECO:0000256" key="1">
    <source>
        <dbReference type="SAM" id="Phobius"/>
    </source>
</evidence>
<dbReference type="RefSeq" id="WP_321549680.1">
    <property type="nucleotide sequence ID" value="NZ_JAXIVS010000013.1"/>
</dbReference>